<feature type="domain" description="Small ribosomal subunit protein uS7" evidence="9">
    <location>
        <begin position="2"/>
        <end position="149"/>
    </location>
</feature>
<dbReference type="STRING" id="1188239.MOVI_6900"/>
<protein>
    <recommendedName>
        <fullName evidence="7">Small ribosomal subunit protein uS7</fullName>
    </recommendedName>
</protein>
<dbReference type="EMBL" id="JFAD01000037">
    <property type="protein sequence ID" value="EXU60816.1"/>
    <property type="molecule type" value="Genomic_DNA"/>
</dbReference>
<dbReference type="GO" id="GO:0015935">
    <property type="term" value="C:small ribosomal subunit"/>
    <property type="evidence" value="ECO:0007669"/>
    <property type="project" value="InterPro"/>
</dbReference>
<dbReference type="Pfam" id="PF00177">
    <property type="entry name" value="Ribosomal_S7"/>
    <property type="match status" value="1"/>
</dbReference>
<keyword evidence="6 7" id="KW-0687">Ribonucleoprotein</keyword>
<comment type="subunit">
    <text evidence="7">Part of the 30S ribosomal subunit. Contacts proteins S9 and S11.</text>
</comment>
<dbReference type="InterPro" id="IPR005717">
    <property type="entry name" value="Ribosomal_uS7_bac/org-type"/>
</dbReference>
<dbReference type="GO" id="GO:0003735">
    <property type="term" value="F:structural constituent of ribosome"/>
    <property type="evidence" value="ECO:0007669"/>
    <property type="project" value="InterPro"/>
</dbReference>
<dbReference type="GO" id="GO:0000049">
    <property type="term" value="F:tRNA binding"/>
    <property type="evidence" value="ECO:0007669"/>
    <property type="project" value="UniProtKB-UniRule"/>
</dbReference>
<evidence type="ECO:0000256" key="1">
    <source>
        <dbReference type="ARBA" id="ARBA00007151"/>
    </source>
</evidence>
<dbReference type="SUPFAM" id="SSF47973">
    <property type="entry name" value="Ribosomal protein S7"/>
    <property type="match status" value="1"/>
</dbReference>
<dbReference type="PATRIC" id="fig|1188239.3.peg.1638"/>
<dbReference type="FunFam" id="1.10.455.10:FF:000001">
    <property type="entry name" value="30S ribosomal protein S7"/>
    <property type="match status" value="1"/>
</dbReference>
<dbReference type="AlphaFoldDB" id="A0A014KV26"/>
<dbReference type="Proteomes" id="UP000020977">
    <property type="component" value="Unassembled WGS sequence"/>
</dbReference>
<evidence type="ECO:0000256" key="2">
    <source>
        <dbReference type="ARBA" id="ARBA00022555"/>
    </source>
</evidence>
<evidence type="ECO:0000313" key="10">
    <source>
        <dbReference type="EMBL" id="EXU60816.1"/>
    </source>
</evidence>
<comment type="similarity">
    <text evidence="1 7 8">Belongs to the universal ribosomal protein uS7 family.</text>
</comment>
<evidence type="ECO:0000259" key="9">
    <source>
        <dbReference type="Pfam" id="PF00177"/>
    </source>
</evidence>
<keyword evidence="4 7" id="KW-0694">RNA-binding</keyword>
<keyword evidence="3 7" id="KW-0699">rRNA-binding</keyword>
<dbReference type="PANTHER" id="PTHR11205">
    <property type="entry name" value="RIBOSOMAL PROTEIN S7"/>
    <property type="match status" value="1"/>
</dbReference>
<evidence type="ECO:0000313" key="11">
    <source>
        <dbReference type="Proteomes" id="UP000020977"/>
    </source>
</evidence>
<dbReference type="Gene3D" id="1.10.455.10">
    <property type="entry name" value="Ribosomal protein S7 domain"/>
    <property type="match status" value="1"/>
</dbReference>
<dbReference type="HAMAP" id="MF_00480_B">
    <property type="entry name" value="Ribosomal_uS7_B"/>
    <property type="match status" value="1"/>
</dbReference>
<evidence type="ECO:0000256" key="3">
    <source>
        <dbReference type="ARBA" id="ARBA00022730"/>
    </source>
</evidence>
<comment type="function">
    <text evidence="7">One of the primary rRNA binding proteins, it binds directly to 16S rRNA where it nucleates assembly of the head domain of the 30S subunit. Is located at the subunit interface close to the decoding center, probably blocks exit of the E-site tRNA.</text>
</comment>
<evidence type="ECO:0000256" key="8">
    <source>
        <dbReference type="RuleBase" id="RU003619"/>
    </source>
</evidence>
<comment type="caution">
    <text evidence="10">The sequence shown here is derived from an EMBL/GenBank/DDBJ whole genome shotgun (WGS) entry which is preliminary data.</text>
</comment>
<dbReference type="eggNOG" id="COG0049">
    <property type="taxonomic scope" value="Bacteria"/>
</dbReference>
<evidence type="ECO:0000256" key="4">
    <source>
        <dbReference type="ARBA" id="ARBA00022884"/>
    </source>
</evidence>
<dbReference type="InterPro" id="IPR020606">
    <property type="entry name" value="Ribosomal_uS7_CS"/>
</dbReference>
<name>A0A014KV26_9BACT</name>
<dbReference type="InterPro" id="IPR000235">
    <property type="entry name" value="Ribosomal_uS7"/>
</dbReference>
<gene>
    <name evidence="7 10" type="primary">rpsG</name>
    <name evidence="10" type="ORF">MOVI_6900</name>
</gene>
<proteinExistence type="inferred from homology"/>
<dbReference type="PROSITE" id="PS00052">
    <property type="entry name" value="RIBOSOMAL_S7"/>
    <property type="match status" value="1"/>
</dbReference>
<organism evidence="10 11">
    <name type="scientific">Mesomycoplasma ovipneumoniae 14811</name>
    <dbReference type="NCBI Taxonomy" id="1188239"/>
    <lineage>
        <taxon>Bacteria</taxon>
        <taxon>Bacillati</taxon>
        <taxon>Mycoplasmatota</taxon>
        <taxon>Mycoplasmoidales</taxon>
        <taxon>Metamycoplasmataceae</taxon>
        <taxon>Mesomycoplasma</taxon>
    </lineage>
</organism>
<dbReference type="GO" id="GO:0006412">
    <property type="term" value="P:translation"/>
    <property type="evidence" value="ECO:0007669"/>
    <property type="project" value="UniProtKB-UniRule"/>
</dbReference>
<accession>A0A014KV26</accession>
<sequence length="156" mass="17981">MSRKKQAPVRDVLADPVFNSKLITKAINSVMLDGKKTTAQNILYSSFKLVEEKTQKNALEVFEQAVKNVTPLTEVRSRRIGGTNYQVPMEVRLKRQQTLALRWLILFARKRNEKTMVVRLANEIIDAYNKTGGAFKKKEDTHKMAEANRAFAHFKW</sequence>
<dbReference type="InterPro" id="IPR023798">
    <property type="entry name" value="Ribosomal_uS7_dom"/>
</dbReference>
<dbReference type="GO" id="GO:0019843">
    <property type="term" value="F:rRNA binding"/>
    <property type="evidence" value="ECO:0007669"/>
    <property type="project" value="UniProtKB-UniRule"/>
</dbReference>
<keyword evidence="2 7" id="KW-0820">tRNA-binding</keyword>
<reference evidence="10 11" key="1">
    <citation type="submission" date="2014-03" db="EMBL/GenBank/DDBJ databases">
        <title>Genome sequence of Mycoplasma ovipneumoniae strain 14811.</title>
        <authorList>
            <person name="Sirand-Pugnet P."/>
            <person name="Breton M."/>
            <person name="Dordet-Frisoni E."/>
            <person name="Baranowski E."/>
            <person name="Barre A."/>
            <person name="Couture C."/>
            <person name="Dupuy V."/>
            <person name="Gaurivaud P."/>
            <person name="Jacob D."/>
            <person name="Lemaitre C."/>
            <person name="Manso-Silvan L."/>
            <person name="Nikolski M."/>
            <person name="Nouvel L.-X."/>
            <person name="Poumarat F."/>
            <person name="Tardy F."/>
            <person name="Thebault P."/>
            <person name="Theil S."/>
            <person name="Citti C."/>
            <person name="Thiaucourt F."/>
            <person name="Blanchard A."/>
        </authorList>
    </citation>
    <scope>NUCLEOTIDE SEQUENCE [LARGE SCALE GENOMIC DNA]</scope>
    <source>
        <strain evidence="10 11">14811</strain>
    </source>
</reference>
<dbReference type="PIRSF" id="PIRSF002122">
    <property type="entry name" value="RPS7p_RPS7a_RPS5e_RPS7o"/>
    <property type="match status" value="1"/>
</dbReference>
<evidence type="ECO:0000256" key="6">
    <source>
        <dbReference type="ARBA" id="ARBA00023274"/>
    </source>
</evidence>
<evidence type="ECO:0000256" key="7">
    <source>
        <dbReference type="HAMAP-Rule" id="MF_00480"/>
    </source>
</evidence>
<dbReference type="CDD" id="cd14869">
    <property type="entry name" value="uS7_Bacteria"/>
    <property type="match status" value="1"/>
</dbReference>
<dbReference type="RefSeq" id="WP_044284507.1">
    <property type="nucleotide sequence ID" value="NZ_JFAD01000037.1"/>
</dbReference>
<keyword evidence="5 7" id="KW-0689">Ribosomal protein</keyword>
<dbReference type="InterPro" id="IPR036823">
    <property type="entry name" value="Ribosomal_uS7_dom_sf"/>
</dbReference>
<evidence type="ECO:0000256" key="5">
    <source>
        <dbReference type="ARBA" id="ARBA00022980"/>
    </source>
</evidence>
<dbReference type="NCBIfam" id="TIGR01029">
    <property type="entry name" value="rpsG_bact"/>
    <property type="match status" value="1"/>
</dbReference>